<dbReference type="InterPro" id="IPR001478">
    <property type="entry name" value="PDZ"/>
</dbReference>
<keyword evidence="9" id="KW-1185">Reference proteome</keyword>
<dbReference type="GO" id="GO:0007165">
    <property type="term" value="P:signal transduction"/>
    <property type="evidence" value="ECO:0007669"/>
    <property type="project" value="TreeGrafter"/>
</dbReference>
<evidence type="ECO:0000256" key="5">
    <source>
        <dbReference type="RuleBase" id="RU004404"/>
    </source>
</evidence>
<dbReference type="SMART" id="SM00228">
    <property type="entry name" value="PDZ"/>
    <property type="match status" value="1"/>
</dbReference>
<evidence type="ECO:0000256" key="4">
    <source>
        <dbReference type="ARBA" id="ARBA00022825"/>
    </source>
</evidence>
<dbReference type="OrthoDB" id="9812068at2"/>
<dbReference type="SUPFAM" id="SSF52096">
    <property type="entry name" value="ClpP/crotonase"/>
    <property type="match status" value="1"/>
</dbReference>
<dbReference type="InterPro" id="IPR029045">
    <property type="entry name" value="ClpP/crotonase-like_dom_sf"/>
</dbReference>
<dbReference type="Proteomes" id="UP000186469">
    <property type="component" value="Unassembled WGS sequence"/>
</dbReference>
<evidence type="ECO:0000256" key="1">
    <source>
        <dbReference type="ARBA" id="ARBA00009179"/>
    </source>
</evidence>
<organism evidence="8 9">
    <name type="scientific">Desulfovibrio litoralis DSM 11393</name>
    <dbReference type="NCBI Taxonomy" id="1121455"/>
    <lineage>
        <taxon>Bacteria</taxon>
        <taxon>Pseudomonadati</taxon>
        <taxon>Thermodesulfobacteriota</taxon>
        <taxon>Desulfovibrionia</taxon>
        <taxon>Desulfovibrionales</taxon>
        <taxon>Desulfovibrionaceae</taxon>
        <taxon>Desulfovibrio</taxon>
    </lineage>
</organism>
<dbReference type="SUPFAM" id="SSF50156">
    <property type="entry name" value="PDZ domain-like"/>
    <property type="match status" value="1"/>
</dbReference>
<evidence type="ECO:0000313" key="9">
    <source>
        <dbReference type="Proteomes" id="UP000186469"/>
    </source>
</evidence>
<evidence type="ECO:0000259" key="7">
    <source>
        <dbReference type="PROSITE" id="PS50106"/>
    </source>
</evidence>
<dbReference type="InterPro" id="IPR005151">
    <property type="entry name" value="Tail-specific_protease"/>
</dbReference>
<keyword evidence="4 5" id="KW-0720">Serine protease</keyword>
<dbReference type="FunFam" id="3.90.226.10:FF:000029">
    <property type="entry name" value="Peptidase, S41 family"/>
    <property type="match status" value="1"/>
</dbReference>
<dbReference type="EMBL" id="FRDI01000002">
    <property type="protein sequence ID" value="SHN49993.1"/>
    <property type="molecule type" value="Genomic_DNA"/>
</dbReference>
<feature type="region of interest" description="Disordered" evidence="6">
    <location>
        <begin position="379"/>
        <end position="413"/>
    </location>
</feature>
<reference evidence="8 9" key="1">
    <citation type="submission" date="2016-12" db="EMBL/GenBank/DDBJ databases">
        <authorList>
            <person name="Song W.-J."/>
            <person name="Kurnit D.M."/>
        </authorList>
    </citation>
    <scope>NUCLEOTIDE SEQUENCE [LARGE SCALE GENOMIC DNA]</scope>
    <source>
        <strain evidence="8 9">DSM 11393</strain>
    </source>
</reference>
<sequence length="475" mass="52565">MHLRGKLKTLGKLTIFIVLITFATGALAENYDPLKRFTKVLELIKRNYVTEVTFDEIIDGAIKGMLQNLDPHSTFLTPEEYKETKENISSEFFGVGIELSTENGQVIVISPIEDTPAYKGGIKSGDLILSVDGTPTKNLSPQEVVSKIRGPKDTKVELLILHKDAKAPETIVLTRSSIPLVSVKSKEIEDGYYWLRLTRFSERTVDDLNNAIKEAAKKGPIKGIVLDLRNNPGGLLDQAVEVSDVFLRSGDIVSIKGRAGSSSSSFKAKNKTSDIDVPLVVLINAGSASASEIVAGALQDQNRALLVGERSFGKGSVQSIINLPDDSAIKLTVALYYTPSGRSIQAEGIEPDMEIPFELGTTGETDKLGFSIREQDLSKHLENGNIKDKKDNKPSDKKDNKDKKDIPLDVLKNKDVKSRSANINPDILPQYEKDNQLRMAYELLKAIPRVKEIKEYQNVKENNENKENQNIERPY</sequence>
<dbReference type="Gene3D" id="3.30.750.44">
    <property type="match status" value="1"/>
</dbReference>
<proteinExistence type="inferred from homology"/>
<dbReference type="PROSITE" id="PS50106">
    <property type="entry name" value="PDZ"/>
    <property type="match status" value="1"/>
</dbReference>
<dbReference type="PANTHER" id="PTHR32060:SF30">
    <property type="entry name" value="CARBOXY-TERMINAL PROCESSING PROTEASE CTPA"/>
    <property type="match status" value="1"/>
</dbReference>
<dbReference type="Pfam" id="PF03572">
    <property type="entry name" value="Peptidase_S41"/>
    <property type="match status" value="1"/>
</dbReference>
<evidence type="ECO:0000256" key="6">
    <source>
        <dbReference type="SAM" id="MobiDB-lite"/>
    </source>
</evidence>
<dbReference type="Gene3D" id="2.30.42.10">
    <property type="match status" value="1"/>
</dbReference>
<dbReference type="Pfam" id="PF00595">
    <property type="entry name" value="PDZ"/>
    <property type="match status" value="1"/>
</dbReference>
<dbReference type="GO" id="GO:0006508">
    <property type="term" value="P:proteolysis"/>
    <property type="evidence" value="ECO:0007669"/>
    <property type="project" value="UniProtKB-KW"/>
</dbReference>
<accession>A0A1M7RUQ7</accession>
<dbReference type="STRING" id="1121455.SAMN02745728_00193"/>
<dbReference type="GO" id="GO:0030288">
    <property type="term" value="C:outer membrane-bounded periplasmic space"/>
    <property type="evidence" value="ECO:0007669"/>
    <property type="project" value="TreeGrafter"/>
</dbReference>
<dbReference type="NCBIfam" id="TIGR00225">
    <property type="entry name" value="prc"/>
    <property type="match status" value="1"/>
</dbReference>
<dbReference type="Gene3D" id="3.90.226.10">
    <property type="entry name" value="2-enoyl-CoA Hydratase, Chain A, domain 1"/>
    <property type="match status" value="1"/>
</dbReference>
<gene>
    <name evidence="8" type="ORF">SAMN02745728_00193</name>
</gene>
<keyword evidence="3 5" id="KW-0378">Hydrolase</keyword>
<dbReference type="GO" id="GO:0008236">
    <property type="term" value="F:serine-type peptidase activity"/>
    <property type="evidence" value="ECO:0007669"/>
    <property type="project" value="UniProtKB-KW"/>
</dbReference>
<dbReference type="AlphaFoldDB" id="A0A1M7RUQ7"/>
<name>A0A1M7RUQ7_9BACT</name>
<feature type="domain" description="PDZ" evidence="7">
    <location>
        <begin position="95"/>
        <end position="149"/>
    </location>
</feature>
<evidence type="ECO:0000256" key="2">
    <source>
        <dbReference type="ARBA" id="ARBA00022670"/>
    </source>
</evidence>
<dbReference type="SMART" id="SM00245">
    <property type="entry name" value="TSPc"/>
    <property type="match status" value="1"/>
</dbReference>
<dbReference type="InterPro" id="IPR036034">
    <property type="entry name" value="PDZ_sf"/>
</dbReference>
<dbReference type="GO" id="GO:0004175">
    <property type="term" value="F:endopeptidase activity"/>
    <property type="evidence" value="ECO:0007669"/>
    <property type="project" value="TreeGrafter"/>
</dbReference>
<protein>
    <submittedName>
        <fullName evidence="8">C-terminal processing peptidase-3. Serine peptidase. MEROPS family S41A</fullName>
    </submittedName>
</protein>
<dbReference type="InterPro" id="IPR055210">
    <property type="entry name" value="CtpA/B_N"/>
</dbReference>
<dbReference type="RefSeq" id="WP_072695576.1">
    <property type="nucleotide sequence ID" value="NZ_FRDI01000002.1"/>
</dbReference>
<dbReference type="PANTHER" id="PTHR32060">
    <property type="entry name" value="TAIL-SPECIFIC PROTEASE"/>
    <property type="match status" value="1"/>
</dbReference>
<dbReference type="CDD" id="cd07560">
    <property type="entry name" value="Peptidase_S41_CPP"/>
    <property type="match status" value="1"/>
</dbReference>
<dbReference type="FunFam" id="2.30.42.10:FF:000063">
    <property type="entry name" value="Peptidase, S41 family"/>
    <property type="match status" value="1"/>
</dbReference>
<dbReference type="InterPro" id="IPR004447">
    <property type="entry name" value="Peptidase_S41A"/>
</dbReference>
<comment type="similarity">
    <text evidence="1 5">Belongs to the peptidase S41A family.</text>
</comment>
<keyword evidence="2 5" id="KW-0645">Protease</keyword>
<evidence type="ECO:0000313" key="8">
    <source>
        <dbReference type="EMBL" id="SHN49993.1"/>
    </source>
</evidence>
<dbReference type="Pfam" id="PF22694">
    <property type="entry name" value="CtpB_N-like"/>
    <property type="match status" value="1"/>
</dbReference>
<evidence type="ECO:0000256" key="3">
    <source>
        <dbReference type="ARBA" id="ARBA00022801"/>
    </source>
</evidence>
<dbReference type="CDD" id="cd06782">
    <property type="entry name" value="cpPDZ_CPP-like"/>
    <property type="match status" value="1"/>
</dbReference>